<organism evidence="1 2">
    <name type="scientific">Cordylochernes scorpioides</name>
    <dbReference type="NCBI Taxonomy" id="51811"/>
    <lineage>
        <taxon>Eukaryota</taxon>
        <taxon>Metazoa</taxon>
        <taxon>Ecdysozoa</taxon>
        <taxon>Arthropoda</taxon>
        <taxon>Chelicerata</taxon>
        <taxon>Arachnida</taxon>
        <taxon>Pseudoscorpiones</taxon>
        <taxon>Cheliferoidea</taxon>
        <taxon>Chernetidae</taxon>
        <taxon>Cordylochernes</taxon>
    </lineage>
</organism>
<proteinExistence type="predicted"/>
<evidence type="ECO:0000313" key="1">
    <source>
        <dbReference type="EMBL" id="UYV65433.1"/>
    </source>
</evidence>
<name>A0ABY6K9J6_9ARAC</name>
<accession>A0ABY6K9J6</accession>
<protein>
    <submittedName>
        <fullName evidence="1">Uncharacterized protein</fullName>
    </submittedName>
</protein>
<evidence type="ECO:0000313" key="2">
    <source>
        <dbReference type="Proteomes" id="UP001235939"/>
    </source>
</evidence>
<keyword evidence="2" id="KW-1185">Reference proteome</keyword>
<gene>
    <name evidence="1" type="ORF">LAZ67_3004374</name>
</gene>
<dbReference type="Proteomes" id="UP001235939">
    <property type="component" value="Chromosome 03"/>
</dbReference>
<sequence>MSRVRGFIKIRARISSMEKRYQGKWSPGMLADYCWTLKRGVPQAKFRRKSTTFTEEKPSEVRSLAQMDQAFPGLYKLYHCSTQF</sequence>
<reference evidence="1 2" key="1">
    <citation type="submission" date="2022-01" db="EMBL/GenBank/DDBJ databases">
        <title>A chromosomal length assembly of Cordylochernes scorpioides.</title>
        <authorList>
            <person name="Zeh D."/>
            <person name="Zeh J."/>
        </authorList>
    </citation>
    <scope>NUCLEOTIDE SEQUENCE [LARGE SCALE GENOMIC DNA]</scope>
    <source>
        <strain evidence="1">IN4F17</strain>
        <tissue evidence="1">Whole Body</tissue>
    </source>
</reference>
<dbReference type="EMBL" id="CP092865">
    <property type="protein sequence ID" value="UYV65433.1"/>
    <property type="molecule type" value="Genomic_DNA"/>
</dbReference>